<dbReference type="Pfam" id="PF00149">
    <property type="entry name" value="Metallophos"/>
    <property type="match status" value="1"/>
</dbReference>
<dbReference type="Pfam" id="PF16656">
    <property type="entry name" value="Pur_ac_phosph_N"/>
    <property type="match status" value="1"/>
</dbReference>
<dbReference type="InterPro" id="IPR015914">
    <property type="entry name" value="PAPs_N"/>
</dbReference>
<dbReference type="SUPFAM" id="SSF56300">
    <property type="entry name" value="Metallo-dependent phosphatases"/>
    <property type="match status" value="1"/>
</dbReference>
<protein>
    <submittedName>
        <fullName evidence="5">Metallophosphoesterase</fullName>
    </submittedName>
</protein>
<evidence type="ECO:0000259" key="3">
    <source>
        <dbReference type="Pfam" id="PF00149"/>
    </source>
</evidence>
<keyword evidence="6" id="KW-1185">Reference proteome</keyword>
<dbReference type="InterPro" id="IPR029052">
    <property type="entry name" value="Metallo-depent_PP-like"/>
</dbReference>
<reference evidence="6" key="1">
    <citation type="submission" date="2016-08" db="EMBL/GenBank/DDBJ databases">
        <authorList>
            <person name="Tokovenko B."/>
            <person name="Kalinowski J."/>
        </authorList>
    </citation>
    <scope>NUCLEOTIDE SEQUENCE [LARGE SCALE GENOMIC DNA]</scope>
    <source>
        <strain evidence="6">UTMC102</strain>
    </source>
</reference>
<feature type="domain" description="Calcineurin-like phosphoesterase" evidence="3">
    <location>
        <begin position="152"/>
        <end position="348"/>
    </location>
</feature>
<proteinExistence type="predicted"/>
<feature type="compositionally biased region" description="Gly residues" evidence="2">
    <location>
        <begin position="115"/>
        <end position="126"/>
    </location>
</feature>
<comment type="caution">
    <text evidence="5">The sequence shown here is derived from an EMBL/GenBank/DDBJ whole genome shotgun (WGS) entry which is preliminary data.</text>
</comment>
<dbReference type="SUPFAM" id="SSF49363">
    <property type="entry name" value="Purple acid phosphatase, N-terminal domain"/>
    <property type="match status" value="1"/>
</dbReference>
<feature type="domain" description="Purple acid phosphatase N-terminal" evidence="4">
    <location>
        <begin position="40"/>
        <end position="143"/>
    </location>
</feature>
<accession>A0A1V3C0Y9</accession>
<feature type="region of interest" description="Disordered" evidence="2">
    <location>
        <begin position="112"/>
        <end position="133"/>
    </location>
</feature>
<evidence type="ECO:0000256" key="1">
    <source>
        <dbReference type="ARBA" id="ARBA00022729"/>
    </source>
</evidence>
<dbReference type="InterPro" id="IPR004843">
    <property type="entry name" value="Calcineurin-like_PHP"/>
</dbReference>
<organism evidence="5 6">
    <name type="scientific">Nocardiopsis sinuspersici</name>
    <dbReference type="NCBI Taxonomy" id="501010"/>
    <lineage>
        <taxon>Bacteria</taxon>
        <taxon>Bacillati</taxon>
        <taxon>Actinomycetota</taxon>
        <taxon>Actinomycetes</taxon>
        <taxon>Streptosporangiales</taxon>
        <taxon>Nocardiopsidaceae</taxon>
        <taxon>Nocardiopsis</taxon>
    </lineage>
</organism>
<dbReference type="PROSITE" id="PS51257">
    <property type="entry name" value="PROKAR_LIPOPROTEIN"/>
    <property type="match status" value="1"/>
</dbReference>
<evidence type="ECO:0000313" key="6">
    <source>
        <dbReference type="Proteomes" id="UP000189004"/>
    </source>
</evidence>
<dbReference type="GO" id="GO:0003993">
    <property type="term" value="F:acid phosphatase activity"/>
    <property type="evidence" value="ECO:0007669"/>
    <property type="project" value="InterPro"/>
</dbReference>
<dbReference type="PANTHER" id="PTHR22953:SF153">
    <property type="entry name" value="PURPLE ACID PHOSPHATASE"/>
    <property type="match status" value="1"/>
</dbReference>
<dbReference type="RefSeq" id="WP_077690705.1">
    <property type="nucleotide sequence ID" value="NZ_MCOK01000001.1"/>
</dbReference>
<dbReference type="STRING" id="501010.NOSIN_11210"/>
<dbReference type="OrthoDB" id="9804511at2"/>
<evidence type="ECO:0000256" key="2">
    <source>
        <dbReference type="SAM" id="MobiDB-lite"/>
    </source>
</evidence>
<sequence>MSATTLRSVPDRVPAVLCGAAVAAGLCACAPQTPDTSTVDHVLLSPTTAPSTQQNVTWRAAGAEESFLEIGIRDKPEQTTLVQGRSTGGEEFDSAFAATATGLEPGTVYRYRIGRGSGEDGGGGDGGDGEGDDAVSDWYTFTTAAEQAEPFNFLYFGDVQNDITDEAAPVIRAGLEAAPNARLAVHAGDLVDSAGSDSQWDAWFDAFGPLATGGMNHLVAPGNHDYGSEGLSDHWVPQFPGAGNGPERSEKLTRTVYHTDYQGVRFVVLDSNYRDAAPHSTDRWLDTQRRWLEQVLDDNPHQWSVVTFHHPVFSSSMRSDNEALREAWLPVLEEYDVDLVLQGHDHSYSRGNLTEHRTRDPDVHTGPVYVTAVTGPKLYEARKDDWTENGAEVRVQRTGVQTFQRISVEGDTLVYRASTAEGERVDFFTIDEEGDGKRVIDGP</sequence>
<dbReference type="GO" id="GO:0046872">
    <property type="term" value="F:metal ion binding"/>
    <property type="evidence" value="ECO:0007669"/>
    <property type="project" value="InterPro"/>
</dbReference>
<dbReference type="Proteomes" id="UP000189004">
    <property type="component" value="Unassembled WGS sequence"/>
</dbReference>
<evidence type="ECO:0000313" key="5">
    <source>
        <dbReference type="EMBL" id="OOC54302.1"/>
    </source>
</evidence>
<keyword evidence="1" id="KW-0732">Signal</keyword>
<dbReference type="PANTHER" id="PTHR22953">
    <property type="entry name" value="ACID PHOSPHATASE RELATED"/>
    <property type="match status" value="1"/>
</dbReference>
<dbReference type="Gene3D" id="3.60.21.10">
    <property type="match status" value="1"/>
</dbReference>
<name>A0A1V3C0Y9_9ACTN</name>
<gene>
    <name evidence="5" type="ORF">NOSIN_11210</name>
</gene>
<dbReference type="InterPro" id="IPR008963">
    <property type="entry name" value="Purple_acid_Pase-like_N"/>
</dbReference>
<dbReference type="EMBL" id="MCOK01000001">
    <property type="protein sequence ID" value="OOC54302.1"/>
    <property type="molecule type" value="Genomic_DNA"/>
</dbReference>
<dbReference type="AlphaFoldDB" id="A0A1V3C0Y9"/>
<evidence type="ECO:0000259" key="4">
    <source>
        <dbReference type="Pfam" id="PF16656"/>
    </source>
</evidence>
<dbReference type="InterPro" id="IPR039331">
    <property type="entry name" value="PAPs-like"/>
</dbReference>